<gene>
    <name evidence="12" type="ORF">HYPSUDRAFT_217755</name>
</gene>
<dbReference type="InterPro" id="IPR013525">
    <property type="entry name" value="ABC2_TM"/>
</dbReference>
<feature type="transmembrane region" description="Helical" evidence="10">
    <location>
        <begin position="278"/>
        <end position="300"/>
    </location>
</feature>
<evidence type="ECO:0000256" key="4">
    <source>
        <dbReference type="ARBA" id="ARBA00022692"/>
    </source>
</evidence>
<dbReference type="OrthoDB" id="8061355at2759"/>
<feature type="transmembrane region" description="Helical" evidence="10">
    <location>
        <begin position="1100"/>
        <end position="1120"/>
    </location>
</feature>
<feature type="transmembrane region" description="Helical" evidence="10">
    <location>
        <begin position="1132"/>
        <end position="1156"/>
    </location>
</feature>
<dbReference type="EMBL" id="KN817580">
    <property type="protein sequence ID" value="KJA19239.1"/>
    <property type="molecule type" value="Genomic_DNA"/>
</dbReference>
<keyword evidence="9 10" id="KW-0472">Membrane</keyword>
<feature type="transmembrane region" description="Helical" evidence="10">
    <location>
        <begin position="1068"/>
        <end position="1094"/>
    </location>
</feature>
<dbReference type="InterPro" id="IPR027417">
    <property type="entry name" value="P-loop_NTPase"/>
</dbReference>
<feature type="transmembrane region" description="Helical" evidence="10">
    <location>
        <begin position="312"/>
        <end position="335"/>
    </location>
</feature>
<feature type="domain" description="ABC transporter" evidence="11">
    <location>
        <begin position="1281"/>
        <end position="1510"/>
    </location>
</feature>
<feature type="transmembrane region" description="Helical" evidence="10">
    <location>
        <begin position="367"/>
        <end position="387"/>
    </location>
</feature>
<feature type="transmembrane region" description="Helical" evidence="10">
    <location>
        <begin position="27"/>
        <end position="53"/>
    </location>
</feature>
<keyword evidence="5" id="KW-0677">Repeat</keyword>
<dbReference type="InterPro" id="IPR017871">
    <property type="entry name" value="ABC_transporter-like_CS"/>
</dbReference>
<feature type="transmembrane region" description="Helical" evidence="10">
    <location>
        <begin position="1025"/>
        <end position="1047"/>
    </location>
</feature>
<keyword evidence="6" id="KW-0547">Nucleotide-binding</keyword>
<keyword evidence="4 10" id="KW-0812">Transmembrane</keyword>
<dbReference type="OMA" id="MNPLWPD"/>
<dbReference type="GO" id="GO:0016887">
    <property type="term" value="F:ATP hydrolysis activity"/>
    <property type="evidence" value="ECO:0007669"/>
    <property type="project" value="InterPro"/>
</dbReference>
<dbReference type="CDD" id="cd03263">
    <property type="entry name" value="ABC_subfamily_A"/>
    <property type="match status" value="2"/>
</dbReference>
<keyword evidence="13" id="KW-1185">Reference proteome</keyword>
<dbReference type="InterPro" id="IPR003439">
    <property type="entry name" value="ABC_transporter-like_ATP-bd"/>
</dbReference>
<feature type="domain" description="ABC transporter" evidence="11">
    <location>
        <begin position="462"/>
        <end position="697"/>
    </location>
</feature>
<evidence type="ECO:0000259" key="11">
    <source>
        <dbReference type="PROSITE" id="PS50893"/>
    </source>
</evidence>
<dbReference type="PROSITE" id="PS50893">
    <property type="entry name" value="ABC_TRANSPORTER_2"/>
    <property type="match status" value="2"/>
</dbReference>
<evidence type="ECO:0000313" key="12">
    <source>
        <dbReference type="EMBL" id="KJA19239.1"/>
    </source>
</evidence>
<evidence type="ECO:0000256" key="3">
    <source>
        <dbReference type="ARBA" id="ARBA00022448"/>
    </source>
</evidence>
<protein>
    <recommendedName>
        <fullName evidence="11">ABC transporter domain-containing protein</fullName>
    </recommendedName>
</protein>
<evidence type="ECO:0000256" key="7">
    <source>
        <dbReference type="ARBA" id="ARBA00022840"/>
    </source>
</evidence>
<keyword evidence="8 10" id="KW-1133">Transmembrane helix</keyword>
<dbReference type="GO" id="GO:0005524">
    <property type="term" value="F:ATP binding"/>
    <property type="evidence" value="ECO:0007669"/>
    <property type="project" value="UniProtKB-KW"/>
</dbReference>
<feature type="transmembrane region" description="Helical" evidence="10">
    <location>
        <begin position="407"/>
        <end position="431"/>
    </location>
</feature>
<dbReference type="PANTHER" id="PTHR19229">
    <property type="entry name" value="ATP-BINDING CASSETTE TRANSPORTER SUBFAMILY A ABCA"/>
    <property type="match status" value="1"/>
</dbReference>
<evidence type="ECO:0000256" key="2">
    <source>
        <dbReference type="ARBA" id="ARBA00008869"/>
    </source>
</evidence>
<evidence type="ECO:0000256" key="5">
    <source>
        <dbReference type="ARBA" id="ARBA00022737"/>
    </source>
</evidence>
<feature type="transmembrane region" description="Helical" evidence="10">
    <location>
        <begin position="851"/>
        <end position="871"/>
    </location>
</feature>
<dbReference type="GO" id="GO:0005319">
    <property type="term" value="F:lipid transporter activity"/>
    <property type="evidence" value="ECO:0007669"/>
    <property type="project" value="TreeGrafter"/>
</dbReference>
<dbReference type="Pfam" id="PF00005">
    <property type="entry name" value="ABC_tran"/>
    <property type="match status" value="2"/>
</dbReference>
<dbReference type="GO" id="GO:0140359">
    <property type="term" value="F:ABC-type transporter activity"/>
    <property type="evidence" value="ECO:0007669"/>
    <property type="project" value="InterPro"/>
</dbReference>
<proteinExistence type="inferred from homology"/>
<evidence type="ECO:0000256" key="10">
    <source>
        <dbReference type="SAM" id="Phobius"/>
    </source>
</evidence>
<dbReference type="STRING" id="945553.A0A0D2NK35"/>
<feature type="transmembrane region" description="Helical" evidence="10">
    <location>
        <begin position="1221"/>
        <end position="1242"/>
    </location>
</feature>
<dbReference type="SMART" id="SM00382">
    <property type="entry name" value="AAA"/>
    <property type="match status" value="2"/>
</dbReference>
<comment type="similarity">
    <text evidence="2">Belongs to the ABC transporter superfamily. ABCA family.</text>
</comment>
<dbReference type="SUPFAM" id="SSF52540">
    <property type="entry name" value="P-loop containing nucleoside triphosphate hydrolases"/>
    <property type="match status" value="2"/>
</dbReference>
<evidence type="ECO:0000256" key="1">
    <source>
        <dbReference type="ARBA" id="ARBA00004141"/>
    </source>
</evidence>
<reference evidence="13" key="1">
    <citation type="submission" date="2014-04" db="EMBL/GenBank/DDBJ databases">
        <title>Evolutionary Origins and Diversification of the Mycorrhizal Mutualists.</title>
        <authorList>
            <consortium name="DOE Joint Genome Institute"/>
            <consortium name="Mycorrhizal Genomics Consortium"/>
            <person name="Kohler A."/>
            <person name="Kuo A."/>
            <person name="Nagy L.G."/>
            <person name="Floudas D."/>
            <person name="Copeland A."/>
            <person name="Barry K.W."/>
            <person name="Cichocki N."/>
            <person name="Veneault-Fourrey C."/>
            <person name="LaButti K."/>
            <person name="Lindquist E.A."/>
            <person name="Lipzen A."/>
            <person name="Lundell T."/>
            <person name="Morin E."/>
            <person name="Murat C."/>
            <person name="Riley R."/>
            <person name="Ohm R."/>
            <person name="Sun H."/>
            <person name="Tunlid A."/>
            <person name="Henrissat B."/>
            <person name="Grigoriev I.V."/>
            <person name="Hibbett D.S."/>
            <person name="Martin F."/>
        </authorList>
    </citation>
    <scope>NUCLEOTIDE SEQUENCE [LARGE SCALE GENOMIC DNA]</scope>
    <source>
        <strain evidence="13">FD-334 SS-4</strain>
    </source>
</reference>
<dbReference type="Proteomes" id="UP000054270">
    <property type="component" value="Unassembled WGS sequence"/>
</dbReference>
<dbReference type="InterPro" id="IPR026082">
    <property type="entry name" value="ABCA"/>
</dbReference>
<feature type="transmembrane region" description="Helical" evidence="10">
    <location>
        <begin position="235"/>
        <end position="252"/>
    </location>
</feature>
<dbReference type="PROSITE" id="PS00211">
    <property type="entry name" value="ABC_TRANSPORTER_1"/>
    <property type="match status" value="2"/>
</dbReference>
<evidence type="ECO:0000313" key="13">
    <source>
        <dbReference type="Proteomes" id="UP000054270"/>
    </source>
</evidence>
<sequence>MMSKFLGLFWLQFRVLIWKNWIVISKTPFLSILRCFLLPIAYGVFLSFAQFLIHRLNNYGPGSSSAIPSLQTQFDGKTTLYLADATSQTLASDIPNPEDIMERALNGFTKIQLDAVELLQNPLDVTNKCPQNFAGFSGCYAAVIFTDMDPNGATPRGINYTIFADAGLTHIDVERHTSDVVRRILPLQWAIDKAIIELQTNISQITPVEWGYSNETNTQQETAIRLSYTRGIRDIIVLAFFLTFTGITYQISGSVANERALLITEHMKVMGLYDSARILSWHVGISLTYLPGWLVVSLLWKFRIFTETSGVLIATVHILLGLVLASWSFAVAVPFGESPQLAAVVTTFLSIVFAVFGMTIDTSSTLIMTFISILFPPSFYIFALKAICGYENNHLSTDPLRGDPDRGIQLAPLIIVAVLDVFIWPFFAVALERHMYGTAAIVKPKNVETSYPIQPIPTNTAISIRNLTKIYNTSFWNAKGDVTAVANLSLDIPKTGIFVMLGSNGAGKSTSLGIMAGLSSITSGTVTFEGGYDRPPRGLLGIVPQKNVLFSDLTCLQNLQVWRAVKWSTNRYETDAELEQLLRECDLAKKIHANADTLSGGQKRKLQLAIGLLGGSKIVLVDECTSGVDPLSRRALWKTLSAFRNDRCIVFTTHFLDEADLLADQIAILAAPGKVVASGSPVALKRDLGEGYSVQVTFGSLSLSLDEGKMYGYSSSSYDLLHNIRMIAPDTYVTKSSPTVSVYHLKTRDSRIVGDVLYMLEQEEREERIQCYDILATTIEDIFLDLMSKEQSAKHEHVKSLSASSSLDNLSSMTLVKSAPFMQLPNGKGVNPYRQAFTIFHKRMLIARRGWLAPFLAILIAVTGATIPLTFTTGLDQRCIPRPANITAIPLFLPNAPFAKTNASQNSFPRLLVSPPYLLAGFGNLTSDLTIDNAADDATFMDNIRAERHNLALGGISLNQDGSSTVAWEASPPGIRAPAMLNMATNVLLQRAVNSSNQNLPNQQPIMIATNYGAFAKVLSATLMYLRWIFFFGGVMAVYPAFYSLYVSKERRSDVQAMQLSNGLTNPVGLWLGHLMFDTITSIIISTIIVVIFASVSNQFHGLGLLWIVFVLYGITAALFSYCLSLMVSSGLAAFAFVAGYQFITLVLYLSSYMLIFTYARIESTQRIITIVHFTTSILAPIDSLIRATLISVNLFSLLCDGTDVVSPSSLLSMRKYGGPIIYLVIYAFILLGILVWVDSGSRYPRPLKRKRTHMHRRLMSTSSLNFNDDLDVQPPDNGLLRVVGISKAFNGKSVTDDVNLNIPRDTIFALLGPNGAGKTTTFKIIRGDVIPDTGDVFIDGHSIVTNPRLARMSLGVCPQFTAIDDQLTVREHLVIYGRLKGLDRGPELDSSIEAVLDGTSLAMYADRLASKLSGGNQRKLSLAIALLGNPPVILIDEFSTGVDPKMKRDMWQTLRRVAVGKAIVITTHSMEEAAALATNVGILSKKMLALGTTSSLASRYGTYEVQFVCRTRQEVIKARSLMANIPGSRMVDDVATRFEVPISSGTGPYCLAQLFSTLSKHSDLVEYTVERGSLESVFLKVIKENNVKDDSQENAPRTPRGKSFWKKF</sequence>
<dbReference type="GO" id="GO:0016020">
    <property type="term" value="C:membrane"/>
    <property type="evidence" value="ECO:0007669"/>
    <property type="project" value="UniProtKB-SubCell"/>
</dbReference>
<feature type="transmembrane region" description="Helical" evidence="10">
    <location>
        <begin position="341"/>
        <end position="360"/>
    </location>
</feature>
<evidence type="ECO:0000256" key="6">
    <source>
        <dbReference type="ARBA" id="ARBA00022741"/>
    </source>
</evidence>
<evidence type="ECO:0000256" key="8">
    <source>
        <dbReference type="ARBA" id="ARBA00022989"/>
    </source>
</evidence>
<name>A0A0D2NK35_HYPSF</name>
<comment type="subcellular location">
    <subcellularLocation>
        <location evidence="1">Membrane</location>
        <topology evidence="1">Multi-pass membrane protein</topology>
    </subcellularLocation>
</comment>
<keyword evidence="3" id="KW-0813">Transport</keyword>
<accession>A0A0D2NK35</accession>
<dbReference type="PANTHER" id="PTHR19229:SF36">
    <property type="entry name" value="ATP-BINDING CASSETTE SUB-FAMILY A MEMBER 2"/>
    <property type="match status" value="1"/>
</dbReference>
<dbReference type="Pfam" id="PF12698">
    <property type="entry name" value="ABC2_membrane_3"/>
    <property type="match status" value="2"/>
</dbReference>
<dbReference type="Gene3D" id="3.40.50.300">
    <property type="entry name" value="P-loop containing nucleotide triphosphate hydrolases"/>
    <property type="match status" value="2"/>
</dbReference>
<dbReference type="InterPro" id="IPR003593">
    <property type="entry name" value="AAA+_ATPase"/>
</dbReference>
<evidence type="ECO:0000256" key="9">
    <source>
        <dbReference type="ARBA" id="ARBA00023136"/>
    </source>
</evidence>
<organism evidence="12 13">
    <name type="scientific">Hypholoma sublateritium (strain FD-334 SS-4)</name>
    <dbReference type="NCBI Taxonomy" id="945553"/>
    <lineage>
        <taxon>Eukaryota</taxon>
        <taxon>Fungi</taxon>
        <taxon>Dikarya</taxon>
        <taxon>Basidiomycota</taxon>
        <taxon>Agaricomycotina</taxon>
        <taxon>Agaricomycetes</taxon>
        <taxon>Agaricomycetidae</taxon>
        <taxon>Agaricales</taxon>
        <taxon>Agaricineae</taxon>
        <taxon>Strophariaceae</taxon>
        <taxon>Hypholoma</taxon>
    </lineage>
</organism>
<keyword evidence="7" id="KW-0067">ATP-binding</keyword>